<dbReference type="SMART" id="SM00866">
    <property type="entry name" value="UTRA"/>
    <property type="match status" value="1"/>
</dbReference>
<dbReference type="GO" id="GO:0003700">
    <property type="term" value="F:DNA-binding transcription factor activity"/>
    <property type="evidence" value="ECO:0007669"/>
    <property type="project" value="InterPro"/>
</dbReference>
<dbReference type="OrthoDB" id="7173258at2"/>
<dbReference type="PRINTS" id="PR00035">
    <property type="entry name" value="HTHGNTR"/>
</dbReference>
<dbReference type="SUPFAM" id="SSF64288">
    <property type="entry name" value="Chorismate lyase-like"/>
    <property type="match status" value="1"/>
</dbReference>
<evidence type="ECO:0000313" key="5">
    <source>
        <dbReference type="EMBL" id="TQV83681.1"/>
    </source>
</evidence>
<dbReference type="InterPro" id="IPR050679">
    <property type="entry name" value="Bact_HTH_transcr_reg"/>
</dbReference>
<dbReference type="Pfam" id="PF07702">
    <property type="entry name" value="UTRA"/>
    <property type="match status" value="1"/>
</dbReference>
<keyword evidence="2" id="KW-0238">DNA-binding</keyword>
<dbReference type="InterPro" id="IPR028978">
    <property type="entry name" value="Chorismate_lyase_/UTRA_dom_sf"/>
</dbReference>
<keyword evidence="3" id="KW-0804">Transcription</keyword>
<dbReference type="Gene3D" id="1.10.10.10">
    <property type="entry name" value="Winged helix-like DNA-binding domain superfamily/Winged helix DNA-binding domain"/>
    <property type="match status" value="1"/>
</dbReference>
<evidence type="ECO:0000259" key="4">
    <source>
        <dbReference type="PROSITE" id="PS50949"/>
    </source>
</evidence>
<dbReference type="PANTHER" id="PTHR44846">
    <property type="entry name" value="MANNOSYL-D-GLYCERATE TRANSPORT/METABOLISM SYSTEM REPRESSOR MNGR-RELATED"/>
    <property type="match status" value="1"/>
</dbReference>
<dbReference type="InterPro" id="IPR011663">
    <property type="entry name" value="UTRA"/>
</dbReference>
<dbReference type="SUPFAM" id="SSF46785">
    <property type="entry name" value="Winged helix' DNA-binding domain"/>
    <property type="match status" value="1"/>
</dbReference>
<keyword evidence="1" id="KW-0805">Transcription regulation</keyword>
<dbReference type="GO" id="GO:0045892">
    <property type="term" value="P:negative regulation of DNA-templated transcription"/>
    <property type="evidence" value="ECO:0007669"/>
    <property type="project" value="TreeGrafter"/>
</dbReference>
<sequence>MTALNEIFDQGRLSGDDPTPLYLRLQAMIQDAVTGGALKPRQALPAEREIATALGVSRVTVRKAISGLVDDGILTQRRGSGTFVSKPPHHVEQRLSRLTSFSEDMAARGLTPGFVWLERSQGHPSTEEAMVFGLSTGEKVTRLHRLRLADGVPMAIELAVVPARYLPDPASVDQSLYKVLDTSGLRPTRALQRFSAVNLEAVDADRLSVETGTAALRTERISYLADGSVVEFTRSFYRSDAYDFVAELAMTAGGEP</sequence>
<evidence type="ECO:0000256" key="2">
    <source>
        <dbReference type="ARBA" id="ARBA00023125"/>
    </source>
</evidence>
<dbReference type="InterPro" id="IPR036388">
    <property type="entry name" value="WH-like_DNA-bd_sf"/>
</dbReference>
<dbReference type="InterPro" id="IPR000524">
    <property type="entry name" value="Tscrpt_reg_HTH_GntR"/>
</dbReference>
<dbReference type="RefSeq" id="WP_142894917.1">
    <property type="nucleotide sequence ID" value="NZ_ML660052.1"/>
</dbReference>
<dbReference type="Pfam" id="PF00392">
    <property type="entry name" value="GntR"/>
    <property type="match status" value="1"/>
</dbReference>
<organism evidence="5 6">
    <name type="scientific">Denitrobaculum tricleocarpae</name>
    <dbReference type="NCBI Taxonomy" id="2591009"/>
    <lineage>
        <taxon>Bacteria</taxon>
        <taxon>Pseudomonadati</taxon>
        <taxon>Pseudomonadota</taxon>
        <taxon>Alphaproteobacteria</taxon>
        <taxon>Rhodospirillales</taxon>
        <taxon>Rhodospirillaceae</taxon>
        <taxon>Denitrobaculum</taxon>
    </lineage>
</organism>
<proteinExistence type="predicted"/>
<name>A0A545U2I1_9PROT</name>
<comment type="caution">
    <text evidence="5">The sequence shown here is derived from an EMBL/GenBank/DDBJ whole genome shotgun (WGS) entry which is preliminary data.</text>
</comment>
<gene>
    <name evidence="5" type="ORF">FKG95_03585</name>
</gene>
<dbReference type="Gene3D" id="3.40.1410.10">
    <property type="entry name" value="Chorismate lyase-like"/>
    <property type="match status" value="1"/>
</dbReference>
<evidence type="ECO:0000256" key="1">
    <source>
        <dbReference type="ARBA" id="ARBA00023015"/>
    </source>
</evidence>
<dbReference type="PROSITE" id="PS50949">
    <property type="entry name" value="HTH_GNTR"/>
    <property type="match status" value="1"/>
</dbReference>
<dbReference type="AlphaFoldDB" id="A0A545U2I1"/>
<dbReference type="InterPro" id="IPR036390">
    <property type="entry name" value="WH_DNA-bd_sf"/>
</dbReference>
<keyword evidence="6" id="KW-1185">Reference proteome</keyword>
<feature type="domain" description="HTH gntR-type" evidence="4">
    <location>
        <begin position="19"/>
        <end position="87"/>
    </location>
</feature>
<dbReference type="Proteomes" id="UP000315252">
    <property type="component" value="Unassembled WGS sequence"/>
</dbReference>
<dbReference type="CDD" id="cd07377">
    <property type="entry name" value="WHTH_GntR"/>
    <property type="match status" value="1"/>
</dbReference>
<dbReference type="SMART" id="SM00345">
    <property type="entry name" value="HTH_GNTR"/>
    <property type="match status" value="1"/>
</dbReference>
<protein>
    <submittedName>
        <fullName evidence="5">GntR family transcriptional regulator</fullName>
    </submittedName>
</protein>
<dbReference type="PANTHER" id="PTHR44846:SF1">
    <property type="entry name" value="MANNOSYL-D-GLYCERATE TRANSPORT_METABOLISM SYSTEM REPRESSOR MNGR-RELATED"/>
    <property type="match status" value="1"/>
</dbReference>
<evidence type="ECO:0000256" key="3">
    <source>
        <dbReference type="ARBA" id="ARBA00023163"/>
    </source>
</evidence>
<reference evidence="5 6" key="1">
    <citation type="submission" date="2019-06" db="EMBL/GenBank/DDBJ databases">
        <title>Whole genome sequence for Rhodospirillaceae sp. R148.</title>
        <authorList>
            <person name="Wang G."/>
        </authorList>
    </citation>
    <scope>NUCLEOTIDE SEQUENCE [LARGE SCALE GENOMIC DNA]</scope>
    <source>
        <strain evidence="5 6">R148</strain>
    </source>
</reference>
<dbReference type="EMBL" id="VHSH01000001">
    <property type="protein sequence ID" value="TQV83681.1"/>
    <property type="molecule type" value="Genomic_DNA"/>
</dbReference>
<accession>A0A545U2I1</accession>
<dbReference type="GO" id="GO:0003677">
    <property type="term" value="F:DNA binding"/>
    <property type="evidence" value="ECO:0007669"/>
    <property type="project" value="UniProtKB-KW"/>
</dbReference>
<evidence type="ECO:0000313" key="6">
    <source>
        <dbReference type="Proteomes" id="UP000315252"/>
    </source>
</evidence>